<keyword evidence="3" id="KW-1185">Reference proteome</keyword>
<keyword evidence="1" id="KW-1133">Transmembrane helix</keyword>
<evidence type="ECO:0000313" key="2">
    <source>
        <dbReference type="EMBL" id="MCW1884904.1"/>
    </source>
</evidence>
<proteinExistence type="predicted"/>
<name>A0ABT3FMV8_9BACT</name>
<gene>
    <name evidence="2" type="ORF">OKA04_09210</name>
</gene>
<keyword evidence="1" id="KW-0472">Membrane</keyword>
<evidence type="ECO:0000313" key="3">
    <source>
        <dbReference type="Proteomes" id="UP001207930"/>
    </source>
</evidence>
<evidence type="ECO:0000256" key="1">
    <source>
        <dbReference type="SAM" id="Phobius"/>
    </source>
</evidence>
<organism evidence="2 3">
    <name type="scientific">Luteolibacter flavescens</name>
    <dbReference type="NCBI Taxonomy" id="1859460"/>
    <lineage>
        <taxon>Bacteria</taxon>
        <taxon>Pseudomonadati</taxon>
        <taxon>Verrucomicrobiota</taxon>
        <taxon>Verrucomicrobiia</taxon>
        <taxon>Verrucomicrobiales</taxon>
        <taxon>Verrucomicrobiaceae</taxon>
        <taxon>Luteolibacter</taxon>
    </lineage>
</organism>
<dbReference type="EMBL" id="JAPDDS010000004">
    <property type="protein sequence ID" value="MCW1884904.1"/>
    <property type="molecule type" value="Genomic_DNA"/>
</dbReference>
<dbReference type="RefSeq" id="WP_264500861.1">
    <property type="nucleotide sequence ID" value="NZ_JAPDDS010000004.1"/>
</dbReference>
<evidence type="ECO:0008006" key="4">
    <source>
        <dbReference type="Google" id="ProtNLM"/>
    </source>
</evidence>
<protein>
    <recommendedName>
        <fullName evidence="4">Transmembrane protein</fullName>
    </recommendedName>
</protein>
<accession>A0ABT3FMV8</accession>
<reference evidence="2 3" key="1">
    <citation type="submission" date="2022-10" db="EMBL/GenBank/DDBJ databases">
        <title>Luteolibacter flavescens strain MCCC 1K03193, whole genome shotgun sequencing project.</title>
        <authorList>
            <person name="Zhao G."/>
            <person name="Shen L."/>
        </authorList>
    </citation>
    <scope>NUCLEOTIDE SEQUENCE [LARGE SCALE GENOMIC DNA]</scope>
    <source>
        <strain evidence="2 3">MCCC 1K03193</strain>
    </source>
</reference>
<keyword evidence="1" id="KW-0812">Transmembrane</keyword>
<comment type="caution">
    <text evidence="2">The sequence shown here is derived from an EMBL/GenBank/DDBJ whole genome shotgun (WGS) entry which is preliminary data.</text>
</comment>
<feature type="transmembrane region" description="Helical" evidence="1">
    <location>
        <begin position="106"/>
        <end position="128"/>
    </location>
</feature>
<feature type="transmembrane region" description="Helical" evidence="1">
    <location>
        <begin position="62"/>
        <end position="85"/>
    </location>
</feature>
<sequence>MSENPYAPPSAGAMPTQAEDQRPALREIVVAWEKLRIWYNAILLVPGLAVVAMWTGQYGMPLLFGLVSAVVIAIGANICFLLGPAAELYLRAIFRQGRPLGRGRALLFWAGVVVSLGVFVVATFEVWLL</sequence>
<feature type="transmembrane region" description="Helical" evidence="1">
    <location>
        <begin position="37"/>
        <end position="56"/>
    </location>
</feature>
<dbReference type="Proteomes" id="UP001207930">
    <property type="component" value="Unassembled WGS sequence"/>
</dbReference>